<sequence length="570" mass="64740">MATPELEATGAETQPLTSSDRRFPRVNERELSELEQEDEVPNSPPEYREVAPIEEEYREPEPPENDDDPYAPGPSRPSWSRQLQQAQDQAEAQKEDSTPSPSQESSEGESPGRPRARVYNPNAVPGPSSLRRTSTREEAITPGAHIQESLSSYSFGHQNITTQSIPSDDPPSYHVSTLNTRPTWPATGWFLPRMFGNPLLGRRTYHREEQDPADDTIRVAPANERRYQAKIFRFWAGWVPFFQAQSPAELACKYLEPRIALVASSGNKPMVVIDFLSGLDGGPLSIFESIINHQRRRNVQTPLTFYMTDPRPRISRWRHKKTRFMGYMRAPVDPCDPPPEVLSISSPRRLSFSDQQDPADLSTARHRTDRVFRLFSQAFHRLNDDRCRWALRSTMTCSDGLAIIELQERRLKSLMFALLFPFLLLFSGPYVRWTSHVPLSRRKSSSLWSLLLAIAWIPEIYFLVFHNAVMATFQSREFEEVMVLAKEASGASGPIQITSSSDGSEKQCQIGEWNFQWKKVSHTYPGGVMTILTGVRERGRVDSGNIDPDLARDLKMTSSGKGKQRASQWS</sequence>
<feature type="compositionally biased region" description="Acidic residues" evidence="1">
    <location>
        <begin position="52"/>
        <end position="69"/>
    </location>
</feature>
<dbReference type="AlphaFoldDB" id="A0A2T2NE31"/>
<feature type="region of interest" description="Disordered" evidence="1">
    <location>
        <begin position="543"/>
        <end position="570"/>
    </location>
</feature>
<gene>
    <name evidence="3" type="ORF">BS50DRAFT_637064</name>
</gene>
<accession>A0A2T2NE31</accession>
<feature type="compositionally biased region" description="Low complexity" evidence="1">
    <location>
        <begin position="98"/>
        <end position="113"/>
    </location>
</feature>
<proteinExistence type="predicted"/>
<feature type="region of interest" description="Disordered" evidence="1">
    <location>
        <begin position="1"/>
        <end position="135"/>
    </location>
</feature>
<feature type="transmembrane region" description="Helical" evidence="2">
    <location>
        <begin position="414"/>
        <end position="433"/>
    </location>
</feature>
<keyword evidence="2" id="KW-1133">Transmembrane helix</keyword>
<keyword evidence="2" id="KW-0472">Membrane</keyword>
<dbReference type="OrthoDB" id="2101715at2759"/>
<dbReference type="STRING" id="1448308.A0A2T2NE31"/>
<feature type="transmembrane region" description="Helical" evidence="2">
    <location>
        <begin position="445"/>
        <end position="465"/>
    </location>
</feature>
<evidence type="ECO:0000313" key="4">
    <source>
        <dbReference type="Proteomes" id="UP000240883"/>
    </source>
</evidence>
<keyword evidence="4" id="KW-1185">Reference proteome</keyword>
<evidence type="ECO:0000256" key="1">
    <source>
        <dbReference type="SAM" id="MobiDB-lite"/>
    </source>
</evidence>
<name>A0A2T2NE31_CORCC</name>
<feature type="compositionally biased region" description="Basic and acidic residues" evidence="1">
    <location>
        <begin position="19"/>
        <end position="32"/>
    </location>
</feature>
<organism evidence="3 4">
    <name type="scientific">Corynespora cassiicola Philippines</name>
    <dbReference type="NCBI Taxonomy" id="1448308"/>
    <lineage>
        <taxon>Eukaryota</taxon>
        <taxon>Fungi</taxon>
        <taxon>Dikarya</taxon>
        <taxon>Ascomycota</taxon>
        <taxon>Pezizomycotina</taxon>
        <taxon>Dothideomycetes</taxon>
        <taxon>Pleosporomycetidae</taxon>
        <taxon>Pleosporales</taxon>
        <taxon>Corynesporascaceae</taxon>
        <taxon>Corynespora</taxon>
    </lineage>
</organism>
<protein>
    <submittedName>
        <fullName evidence="3">Uncharacterized protein</fullName>
    </submittedName>
</protein>
<dbReference type="Proteomes" id="UP000240883">
    <property type="component" value="Unassembled WGS sequence"/>
</dbReference>
<dbReference type="EMBL" id="KZ678139">
    <property type="protein sequence ID" value="PSN63693.1"/>
    <property type="molecule type" value="Genomic_DNA"/>
</dbReference>
<reference evidence="3 4" key="1">
    <citation type="journal article" date="2018" name="Front. Microbiol.">
        <title>Genome-Wide Analysis of Corynespora cassiicola Leaf Fall Disease Putative Effectors.</title>
        <authorList>
            <person name="Lopez D."/>
            <person name="Ribeiro S."/>
            <person name="Label P."/>
            <person name="Fumanal B."/>
            <person name="Venisse J.S."/>
            <person name="Kohler A."/>
            <person name="de Oliveira R.R."/>
            <person name="Labutti K."/>
            <person name="Lipzen A."/>
            <person name="Lail K."/>
            <person name="Bauer D."/>
            <person name="Ohm R.A."/>
            <person name="Barry K.W."/>
            <person name="Spatafora J."/>
            <person name="Grigoriev I.V."/>
            <person name="Martin F.M."/>
            <person name="Pujade-Renaud V."/>
        </authorList>
    </citation>
    <scope>NUCLEOTIDE SEQUENCE [LARGE SCALE GENOMIC DNA]</scope>
    <source>
        <strain evidence="3 4">Philippines</strain>
    </source>
</reference>
<keyword evidence="2" id="KW-0812">Transmembrane</keyword>
<feature type="compositionally biased region" description="Polar residues" evidence="1">
    <location>
        <begin position="556"/>
        <end position="570"/>
    </location>
</feature>
<evidence type="ECO:0000256" key="2">
    <source>
        <dbReference type="SAM" id="Phobius"/>
    </source>
</evidence>
<evidence type="ECO:0000313" key="3">
    <source>
        <dbReference type="EMBL" id="PSN63693.1"/>
    </source>
</evidence>